<evidence type="ECO:0000313" key="3">
    <source>
        <dbReference type="Proteomes" id="UP001054945"/>
    </source>
</evidence>
<gene>
    <name evidence="2" type="ORF">CEXT_341671</name>
</gene>
<reference evidence="2 3" key="1">
    <citation type="submission" date="2021-06" db="EMBL/GenBank/DDBJ databases">
        <title>Caerostris extrusa draft genome.</title>
        <authorList>
            <person name="Kono N."/>
            <person name="Arakawa K."/>
        </authorList>
    </citation>
    <scope>NUCLEOTIDE SEQUENCE [LARGE SCALE GENOMIC DNA]</scope>
</reference>
<evidence type="ECO:0000256" key="1">
    <source>
        <dbReference type="SAM" id="MobiDB-lite"/>
    </source>
</evidence>
<dbReference type="Proteomes" id="UP001054945">
    <property type="component" value="Unassembled WGS sequence"/>
</dbReference>
<keyword evidence="3" id="KW-1185">Reference proteome</keyword>
<dbReference type="EMBL" id="BPLR01004924">
    <property type="protein sequence ID" value="GIX98517.1"/>
    <property type="molecule type" value="Genomic_DNA"/>
</dbReference>
<evidence type="ECO:0000313" key="2">
    <source>
        <dbReference type="EMBL" id="GIX98517.1"/>
    </source>
</evidence>
<name>A0AAV4PTI5_CAEEX</name>
<feature type="region of interest" description="Disordered" evidence="1">
    <location>
        <begin position="1"/>
        <end position="44"/>
    </location>
</feature>
<organism evidence="2 3">
    <name type="scientific">Caerostris extrusa</name>
    <name type="common">Bark spider</name>
    <name type="synonym">Caerostris bankana</name>
    <dbReference type="NCBI Taxonomy" id="172846"/>
    <lineage>
        <taxon>Eukaryota</taxon>
        <taxon>Metazoa</taxon>
        <taxon>Ecdysozoa</taxon>
        <taxon>Arthropoda</taxon>
        <taxon>Chelicerata</taxon>
        <taxon>Arachnida</taxon>
        <taxon>Araneae</taxon>
        <taxon>Araneomorphae</taxon>
        <taxon>Entelegynae</taxon>
        <taxon>Araneoidea</taxon>
        <taxon>Araneidae</taxon>
        <taxon>Caerostris</taxon>
    </lineage>
</organism>
<sequence>MQHTTHISSEHVPEHTFLGPSKHPSPRGTPVLLSRQPTNSSGSAILGESVSLRLDPPRPISLRLNHPRAISLRLDHPRTLYLRLVPPRATILFVSLSLRRSFQIRIFKTRSSQGNIRLDHHRGVSLRLDPLRSLSIPAIFKTRSFQIRIFKDSILPIFKDSKNPSVFLRLDHPRSVSLRFDHTRSVSLRLDHPRAVSLGLDHPSAV</sequence>
<dbReference type="AlphaFoldDB" id="A0AAV4PTI5"/>
<comment type="caution">
    <text evidence="2">The sequence shown here is derived from an EMBL/GenBank/DDBJ whole genome shotgun (WGS) entry which is preliminary data.</text>
</comment>
<accession>A0AAV4PTI5</accession>
<protein>
    <submittedName>
        <fullName evidence="2">Uncharacterized protein</fullName>
    </submittedName>
</protein>
<proteinExistence type="predicted"/>